<proteinExistence type="predicted"/>
<dbReference type="SUPFAM" id="SSF82185">
    <property type="entry name" value="Histone H3 K4-specific methyltransferase SET7/9 N-terminal domain"/>
    <property type="match status" value="1"/>
</dbReference>
<dbReference type="AlphaFoldDB" id="A0AAD9KGT6"/>
<dbReference type="Proteomes" id="UP001209878">
    <property type="component" value="Unassembled WGS sequence"/>
</dbReference>
<dbReference type="EMBL" id="JAODUO010001131">
    <property type="protein sequence ID" value="KAK2170840.1"/>
    <property type="molecule type" value="Genomic_DNA"/>
</dbReference>
<keyword evidence="3" id="KW-0966">Cell projection</keyword>
<name>A0AAD9KGT6_RIDPI</name>
<evidence type="ECO:0000256" key="2">
    <source>
        <dbReference type="ARBA" id="ARBA00022737"/>
    </source>
</evidence>
<evidence type="ECO:0000313" key="6">
    <source>
        <dbReference type="Proteomes" id="UP001209878"/>
    </source>
</evidence>
<dbReference type="InterPro" id="IPR052315">
    <property type="entry name" value="MORN4"/>
</dbReference>
<organism evidence="5 6">
    <name type="scientific">Ridgeia piscesae</name>
    <name type="common">Tubeworm</name>
    <dbReference type="NCBI Taxonomy" id="27915"/>
    <lineage>
        <taxon>Eukaryota</taxon>
        <taxon>Metazoa</taxon>
        <taxon>Spiralia</taxon>
        <taxon>Lophotrochozoa</taxon>
        <taxon>Annelida</taxon>
        <taxon>Polychaeta</taxon>
        <taxon>Sedentaria</taxon>
        <taxon>Canalipalpata</taxon>
        <taxon>Sabellida</taxon>
        <taxon>Siboglinidae</taxon>
        <taxon>Ridgeia</taxon>
    </lineage>
</organism>
<dbReference type="Pfam" id="PF02493">
    <property type="entry name" value="MORN"/>
    <property type="match status" value="4"/>
</dbReference>
<dbReference type="PANTHER" id="PTHR46614:SF1">
    <property type="entry name" value="MORN REPEAT-CONTAINING PROTEIN 4"/>
    <property type="match status" value="1"/>
</dbReference>
<dbReference type="SMART" id="SM00698">
    <property type="entry name" value="MORN"/>
    <property type="match status" value="4"/>
</dbReference>
<reference evidence="5" key="1">
    <citation type="journal article" date="2023" name="Mol. Biol. Evol.">
        <title>Third-Generation Sequencing Reveals the Adaptive Role of the Epigenome in Three Deep-Sea Polychaetes.</title>
        <authorList>
            <person name="Perez M."/>
            <person name="Aroh O."/>
            <person name="Sun Y."/>
            <person name="Lan Y."/>
            <person name="Juniper S.K."/>
            <person name="Young C.R."/>
            <person name="Angers B."/>
            <person name="Qian P.Y."/>
        </authorList>
    </citation>
    <scope>NUCLEOTIDE SEQUENCE</scope>
    <source>
        <strain evidence="5">R07B-5</strain>
    </source>
</reference>
<evidence type="ECO:0000256" key="3">
    <source>
        <dbReference type="ARBA" id="ARBA00023273"/>
    </source>
</evidence>
<evidence type="ECO:0000313" key="5">
    <source>
        <dbReference type="EMBL" id="KAK2170840.1"/>
    </source>
</evidence>
<evidence type="ECO:0008006" key="7">
    <source>
        <dbReference type="Google" id="ProtNLM"/>
    </source>
</evidence>
<gene>
    <name evidence="5" type="ORF">NP493_1132g00000</name>
</gene>
<sequence>MHAYYKYPDGSEYSGDWSEQGQRHGSGEMKFPDGTRYKGRFENGLCAGHGVMYFADGSSYEGELSNGKFHGFGVFTRQDKMKFEGEFRDGKVWGLGLVTFADGSHGMPRNEGYFEGDALRKQEKCPSAVTKGRQAADRARAA</sequence>
<evidence type="ECO:0000256" key="4">
    <source>
        <dbReference type="SAM" id="MobiDB-lite"/>
    </source>
</evidence>
<keyword evidence="2" id="KW-0677">Repeat</keyword>
<accession>A0AAD9KGT6</accession>
<keyword evidence="6" id="KW-1185">Reference proteome</keyword>
<comment type="caution">
    <text evidence="5">The sequence shown here is derived from an EMBL/GenBank/DDBJ whole genome shotgun (WGS) entry which is preliminary data.</text>
</comment>
<feature type="region of interest" description="Disordered" evidence="4">
    <location>
        <begin position="123"/>
        <end position="142"/>
    </location>
</feature>
<dbReference type="InterPro" id="IPR003409">
    <property type="entry name" value="MORN"/>
</dbReference>
<comment type="subcellular location">
    <subcellularLocation>
        <location evidence="1">Cell projection</location>
    </subcellularLocation>
</comment>
<dbReference type="GO" id="GO:0048678">
    <property type="term" value="P:response to axon injury"/>
    <property type="evidence" value="ECO:0007669"/>
    <property type="project" value="TreeGrafter"/>
</dbReference>
<dbReference type="Gene3D" id="2.20.110.10">
    <property type="entry name" value="Histone H3 K4-specific methyltransferase SET7/9 N-terminal domain"/>
    <property type="match status" value="2"/>
</dbReference>
<protein>
    <recommendedName>
        <fullName evidence="7">MORN repeat-containing protein 4</fullName>
    </recommendedName>
</protein>
<dbReference type="GO" id="GO:0042995">
    <property type="term" value="C:cell projection"/>
    <property type="evidence" value="ECO:0007669"/>
    <property type="project" value="UniProtKB-SubCell"/>
</dbReference>
<evidence type="ECO:0000256" key="1">
    <source>
        <dbReference type="ARBA" id="ARBA00004316"/>
    </source>
</evidence>
<dbReference type="PANTHER" id="PTHR46614">
    <property type="entry name" value="MORN REPEAT-CONTAINING PROTEIN 4"/>
    <property type="match status" value="1"/>
</dbReference>